<dbReference type="SUPFAM" id="SSF51658">
    <property type="entry name" value="Xylose isomerase-like"/>
    <property type="match status" value="1"/>
</dbReference>
<dbReference type="InterPro" id="IPR013022">
    <property type="entry name" value="Xyl_isomerase-like_TIM-brl"/>
</dbReference>
<dbReference type="InterPro" id="IPR050312">
    <property type="entry name" value="IolE/XylAMocC-like"/>
</dbReference>
<name>A0A2S7Y2E4_BEABA</name>
<protein>
    <recommendedName>
        <fullName evidence="1">Xylose isomerase-like TIM barrel domain-containing protein</fullName>
    </recommendedName>
</protein>
<dbReference type="OrthoDB" id="5360893at2759"/>
<evidence type="ECO:0000313" key="2">
    <source>
        <dbReference type="EMBL" id="PQK10318.1"/>
    </source>
</evidence>
<sequence length="362" mass="40311">MACKPSICTVSLGRAFAGHSLEHKLDMAHKYGFKGIELFYEDVQHLATVMPGGCSPSNLLAAARQVRRWCETRKQEIICLQPFLHFGGLLDRSKAKQDLETVAFWTDLAATLGTDLILLPSSFLPATQLTDNLSVLVHDLQNAAEIGLKKSPAVRFAFEALCWGTRVNAWQDSWKMVSAVNRPNFGLCIDTFNIAGHIFADPAASSGCRPNADLSLKSSMQRLMAQVDVSKVLLVQVADAERLAKPLDEAHPFYNAEQPSRMSWSRNCRLFYGEDHLGGHLPVDKILQTVVHGLGYRGWLSFEVFHQRLADSDGAVPEHFAARASWSWARLVRDLSLDSARPRPDFGQEKERVVLKDANTRL</sequence>
<organism evidence="2 3">
    <name type="scientific">Beauveria bassiana</name>
    <name type="common">White muscardine disease fungus</name>
    <name type="synonym">Tritirachium shiotae</name>
    <dbReference type="NCBI Taxonomy" id="176275"/>
    <lineage>
        <taxon>Eukaryota</taxon>
        <taxon>Fungi</taxon>
        <taxon>Dikarya</taxon>
        <taxon>Ascomycota</taxon>
        <taxon>Pezizomycotina</taxon>
        <taxon>Sordariomycetes</taxon>
        <taxon>Hypocreomycetidae</taxon>
        <taxon>Hypocreales</taxon>
        <taxon>Cordycipitaceae</taxon>
        <taxon>Beauveria</taxon>
    </lineage>
</organism>
<comment type="caution">
    <text evidence="2">The sequence shown here is derived from an EMBL/GenBank/DDBJ whole genome shotgun (WGS) entry which is preliminary data.</text>
</comment>
<dbReference type="Gene3D" id="3.20.20.150">
    <property type="entry name" value="Divalent-metal-dependent TIM barrel enzymes"/>
    <property type="match status" value="1"/>
</dbReference>
<dbReference type="Proteomes" id="UP000237441">
    <property type="component" value="Unassembled WGS sequence"/>
</dbReference>
<reference evidence="2 3" key="1">
    <citation type="submission" date="2016-07" db="EMBL/GenBank/DDBJ databases">
        <title>Comparative genomics of the entomopathogenic fungus Beauveria bassiana.</title>
        <authorList>
            <person name="Valero Jimenez C.A."/>
            <person name="Zwaan B.J."/>
            <person name="Van Kan J.A."/>
            <person name="Takken W."/>
            <person name="Debets A.J."/>
            <person name="Schoustra S.E."/>
            <person name="Koenraadt C.J."/>
        </authorList>
    </citation>
    <scope>NUCLEOTIDE SEQUENCE [LARGE SCALE GENOMIC DNA]</scope>
    <source>
        <strain evidence="2 3">ARSEF 8028</strain>
    </source>
</reference>
<proteinExistence type="predicted"/>
<accession>A0A2S7Y2E4</accession>
<evidence type="ECO:0000259" key="1">
    <source>
        <dbReference type="Pfam" id="PF01261"/>
    </source>
</evidence>
<dbReference type="PANTHER" id="PTHR12110:SF21">
    <property type="entry name" value="XYLOSE ISOMERASE-LIKE TIM BARREL DOMAIN-CONTAINING PROTEIN"/>
    <property type="match status" value="1"/>
</dbReference>
<dbReference type="AlphaFoldDB" id="A0A2S7Y2E4"/>
<feature type="domain" description="Xylose isomerase-like TIM barrel" evidence="1">
    <location>
        <begin position="26"/>
        <end position="319"/>
    </location>
</feature>
<evidence type="ECO:0000313" key="3">
    <source>
        <dbReference type="Proteomes" id="UP000237441"/>
    </source>
</evidence>
<dbReference type="InterPro" id="IPR036237">
    <property type="entry name" value="Xyl_isomerase-like_sf"/>
</dbReference>
<gene>
    <name evidence="2" type="ORF">BB8028_0002g06400</name>
</gene>
<dbReference type="PANTHER" id="PTHR12110">
    <property type="entry name" value="HYDROXYPYRUVATE ISOMERASE"/>
    <property type="match status" value="1"/>
</dbReference>
<dbReference type="EMBL" id="JRHA01000002">
    <property type="protein sequence ID" value="PQK10318.1"/>
    <property type="molecule type" value="Genomic_DNA"/>
</dbReference>
<dbReference type="Pfam" id="PF01261">
    <property type="entry name" value="AP_endonuc_2"/>
    <property type="match status" value="1"/>
</dbReference>